<dbReference type="InterPro" id="IPR013785">
    <property type="entry name" value="Aldolase_TIM"/>
</dbReference>
<dbReference type="SFLD" id="SFLDG01118">
    <property type="entry name" value="activating_enzymes__group_2"/>
    <property type="match status" value="1"/>
</dbReference>
<keyword evidence="6 10" id="KW-0560">Oxidoreductase</keyword>
<dbReference type="Pfam" id="PF04055">
    <property type="entry name" value="Radical_SAM"/>
    <property type="match status" value="1"/>
</dbReference>
<dbReference type="InterPro" id="IPR007197">
    <property type="entry name" value="rSAM"/>
</dbReference>
<gene>
    <name evidence="10" type="ORF">AR1Y2_1429</name>
</gene>
<dbReference type="GO" id="GO:0051539">
    <property type="term" value="F:4 iron, 4 sulfur cluster binding"/>
    <property type="evidence" value="ECO:0007669"/>
    <property type="project" value="UniProtKB-KW"/>
</dbReference>
<evidence type="ECO:0000256" key="7">
    <source>
        <dbReference type="ARBA" id="ARBA00023004"/>
    </source>
</evidence>
<keyword evidence="7" id="KW-0408">Iron</keyword>
<dbReference type="GO" id="GO:0046872">
    <property type="term" value="F:metal ion binding"/>
    <property type="evidence" value="ECO:0007669"/>
    <property type="project" value="UniProtKB-KW"/>
</dbReference>
<evidence type="ECO:0000313" key="11">
    <source>
        <dbReference type="Proteomes" id="UP000298653"/>
    </source>
</evidence>
<dbReference type="InterPro" id="IPR001989">
    <property type="entry name" value="Radical_activat_CS"/>
</dbReference>
<dbReference type="InterPro" id="IPR058240">
    <property type="entry name" value="rSAM_sf"/>
</dbReference>
<dbReference type="SFLD" id="SFLDG01066">
    <property type="entry name" value="organic_radical-activating_enz"/>
    <property type="match status" value="1"/>
</dbReference>
<evidence type="ECO:0000256" key="6">
    <source>
        <dbReference type="ARBA" id="ARBA00023002"/>
    </source>
</evidence>
<comment type="cofactor">
    <cofactor evidence="1">
        <name>[4Fe-4S] cluster</name>
        <dbReference type="ChEBI" id="CHEBI:49883"/>
    </cofactor>
</comment>
<keyword evidence="5" id="KW-0479">Metal-binding</keyword>
<dbReference type="GO" id="GO:0043365">
    <property type="term" value="F:[formate-C-acetyltransferase]-activating enzyme activity"/>
    <property type="evidence" value="ECO:0007669"/>
    <property type="project" value="UniProtKB-EC"/>
</dbReference>
<evidence type="ECO:0000256" key="4">
    <source>
        <dbReference type="ARBA" id="ARBA00022691"/>
    </source>
</evidence>
<evidence type="ECO:0000313" key="10">
    <source>
        <dbReference type="EMBL" id="QCP34883.1"/>
    </source>
</evidence>
<dbReference type="SFLD" id="SFLDS00029">
    <property type="entry name" value="Radical_SAM"/>
    <property type="match status" value="1"/>
</dbReference>
<dbReference type="InterPro" id="IPR012839">
    <property type="entry name" value="Organic_radical_activase"/>
</dbReference>
<keyword evidence="4" id="KW-0949">S-adenosyl-L-methionine</keyword>
<dbReference type="InterPro" id="IPR040074">
    <property type="entry name" value="BssD/PflA/YjjW"/>
</dbReference>
<evidence type="ECO:0000256" key="2">
    <source>
        <dbReference type="ARBA" id="ARBA00009777"/>
    </source>
</evidence>
<dbReference type="AlphaFoldDB" id="A0A4P8IG40"/>
<name>A0A4P8IG40_9FIRM</name>
<organism evidence="10 11">
    <name type="scientific">Anaerostipes rhamnosivorans</name>
    <dbReference type="NCBI Taxonomy" id="1229621"/>
    <lineage>
        <taxon>Bacteria</taxon>
        <taxon>Bacillati</taxon>
        <taxon>Bacillota</taxon>
        <taxon>Clostridia</taxon>
        <taxon>Lachnospirales</taxon>
        <taxon>Lachnospiraceae</taxon>
        <taxon>Anaerostipes</taxon>
    </lineage>
</organism>
<dbReference type="PROSITE" id="PS51918">
    <property type="entry name" value="RADICAL_SAM"/>
    <property type="match status" value="1"/>
</dbReference>
<dbReference type="GO" id="GO:0016829">
    <property type="term" value="F:lyase activity"/>
    <property type="evidence" value="ECO:0007669"/>
    <property type="project" value="UniProtKB-KW"/>
</dbReference>
<protein>
    <submittedName>
        <fullName evidence="10">Pyruvate formate-lyase activating enzyme</fullName>
        <ecNumber evidence="10">1.97.1.4</ecNumber>
    </submittedName>
</protein>
<evidence type="ECO:0000256" key="3">
    <source>
        <dbReference type="ARBA" id="ARBA00022485"/>
    </source>
</evidence>
<keyword evidence="8" id="KW-0411">Iron-sulfur</keyword>
<dbReference type="NCBIfam" id="TIGR02494">
    <property type="entry name" value="PFLE_PFLC"/>
    <property type="match status" value="1"/>
</dbReference>
<evidence type="ECO:0000256" key="5">
    <source>
        <dbReference type="ARBA" id="ARBA00022723"/>
    </source>
</evidence>
<reference evidence="10 11" key="1">
    <citation type="submission" date="2019-05" db="EMBL/GenBank/DDBJ databases">
        <title>Complete genome sequencing of Anaerostipes rhamnosivorans.</title>
        <authorList>
            <person name="Bui T.P.N."/>
            <person name="de Vos W.M."/>
        </authorList>
    </citation>
    <scope>NUCLEOTIDE SEQUENCE [LARGE SCALE GENOMIC DNA]</scope>
    <source>
        <strain evidence="10 11">1y2</strain>
    </source>
</reference>
<keyword evidence="10" id="KW-0670">Pyruvate</keyword>
<comment type="similarity">
    <text evidence="2">Belongs to the organic radical-activating enzymes family.</text>
</comment>
<keyword evidence="3" id="KW-0004">4Fe-4S</keyword>
<dbReference type="PANTHER" id="PTHR30352">
    <property type="entry name" value="PYRUVATE FORMATE-LYASE-ACTIVATING ENZYME"/>
    <property type="match status" value="1"/>
</dbReference>
<keyword evidence="11" id="KW-1185">Reference proteome</keyword>
<accession>A0A4P8IG40</accession>
<feature type="domain" description="Radical SAM core" evidence="9">
    <location>
        <begin position="17"/>
        <end position="288"/>
    </location>
</feature>
<dbReference type="EMBL" id="CP040058">
    <property type="protein sequence ID" value="QCP34883.1"/>
    <property type="molecule type" value="Genomic_DNA"/>
</dbReference>
<dbReference type="Gene3D" id="3.20.20.70">
    <property type="entry name" value="Aldolase class I"/>
    <property type="match status" value="1"/>
</dbReference>
<evidence type="ECO:0000259" key="9">
    <source>
        <dbReference type="PROSITE" id="PS51918"/>
    </source>
</evidence>
<dbReference type="InterPro" id="IPR034457">
    <property type="entry name" value="Organic_radical-activating"/>
</dbReference>
<dbReference type="PROSITE" id="PS01087">
    <property type="entry name" value="RADICAL_ACTIVATING"/>
    <property type="match status" value="1"/>
</dbReference>
<keyword evidence="10" id="KW-0456">Lyase</keyword>
<dbReference type="PANTHER" id="PTHR30352:SF4">
    <property type="entry name" value="PYRUVATE FORMATE-LYASE 2-ACTIVATING ENZYME"/>
    <property type="match status" value="1"/>
</dbReference>
<evidence type="ECO:0000256" key="8">
    <source>
        <dbReference type="ARBA" id="ARBA00023014"/>
    </source>
</evidence>
<dbReference type="Proteomes" id="UP000298653">
    <property type="component" value="Chromosome"/>
</dbReference>
<dbReference type="PIRSF" id="PIRSF000371">
    <property type="entry name" value="PFL_act_enz"/>
    <property type="match status" value="1"/>
</dbReference>
<sequence>MIMRKGLVFGIQHFSIHDGPGIRSAVFLKGCPMHCLWCHNPEGLSSHVGLQYYGSACIQCGTCGWIFEDMKKADVLSTARKRGLSRSCPAHALRLVGEYMSVEEIIHQVIKDRRYFKSSSGGITITGGEPMMQALFATELAEAAKEHEITAALETSGYSSLEHYMNIMPYIDTFLWDYKATGEEMHKKLTGVSNQPILGNLAYLYEHGASIILRCPLIPGVNDTKEHLKGIADISRKYPGLAGIEIMSYHKMGLSKAKRIGCQQEEYQEPGNDLKNNWSKLIQEYGGKITRIN</sequence>
<dbReference type="SUPFAM" id="SSF102114">
    <property type="entry name" value="Radical SAM enzymes"/>
    <property type="match status" value="1"/>
</dbReference>
<dbReference type="EC" id="1.97.1.4" evidence="10"/>
<evidence type="ECO:0000256" key="1">
    <source>
        <dbReference type="ARBA" id="ARBA00001966"/>
    </source>
</evidence>
<proteinExistence type="inferred from homology"/>
<dbReference type="KEGG" id="arf:AR1Y2_1429"/>
<dbReference type="OrthoDB" id="9782387at2"/>